<dbReference type="EMBL" id="SRLO01000809">
    <property type="protein sequence ID" value="TNN46089.1"/>
    <property type="molecule type" value="Genomic_DNA"/>
</dbReference>
<feature type="compositionally biased region" description="Polar residues" evidence="1">
    <location>
        <begin position="44"/>
        <end position="54"/>
    </location>
</feature>
<evidence type="ECO:0000313" key="3">
    <source>
        <dbReference type="Proteomes" id="UP000314294"/>
    </source>
</evidence>
<dbReference type="Proteomes" id="UP000314294">
    <property type="component" value="Unassembled WGS sequence"/>
</dbReference>
<reference evidence="2 3" key="1">
    <citation type="submission" date="2019-03" db="EMBL/GenBank/DDBJ databases">
        <title>First draft genome of Liparis tanakae, snailfish: a comprehensive survey of snailfish specific genes.</title>
        <authorList>
            <person name="Kim W."/>
            <person name="Song I."/>
            <person name="Jeong J.-H."/>
            <person name="Kim D."/>
            <person name="Kim S."/>
            <person name="Ryu S."/>
            <person name="Song J.Y."/>
            <person name="Lee S.K."/>
        </authorList>
    </citation>
    <scope>NUCLEOTIDE SEQUENCE [LARGE SCALE GENOMIC DNA]</scope>
    <source>
        <tissue evidence="2">Muscle</tissue>
    </source>
</reference>
<protein>
    <submittedName>
        <fullName evidence="2">Uncharacterized protein</fullName>
    </submittedName>
</protein>
<comment type="caution">
    <text evidence="2">The sequence shown here is derived from an EMBL/GenBank/DDBJ whole genome shotgun (WGS) entry which is preliminary data.</text>
</comment>
<feature type="compositionally biased region" description="Polar residues" evidence="1">
    <location>
        <begin position="86"/>
        <end position="96"/>
    </location>
</feature>
<gene>
    <name evidence="2" type="ORF">EYF80_043707</name>
</gene>
<proteinExistence type="predicted"/>
<name>A0A4Z2FXY5_9TELE</name>
<feature type="region of interest" description="Disordered" evidence="1">
    <location>
        <begin position="81"/>
        <end position="105"/>
    </location>
</feature>
<feature type="region of interest" description="Disordered" evidence="1">
    <location>
        <begin position="34"/>
        <end position="54"/>
    </location>
</feature>
<evidence type="ECO:0000256" key="1">
    <source>
        <dbReference type="SAM" id="MobiDB-lite"/>
    </source>
</evidence>
<sequence>MERQRDDVVLPTKPAEFRKAAGCTAACGTATSPLHHPLKAPHQPSVSTPSVQHTSTLRYPSKTFPAHPSLLAYFRNYGAPERQRSAAVSQSGTSSGRPCWQQAAL</sequence>
<evidence type="ECO:0000313" key="2">
    <source>
        <dbReference type="EMBL" id="TNN46089.1"/>
    </source>
</evidence>
<organism evidence="2 3">
    <name type="scientific">Liparis tanakae</name>
    <name type="common">Tanaka's snailfish</name>
    <dbReference type="NCBI Taxonomy" id="230148"/>
    <lineage>
        <taxon>Eukaryota</taxon>
        <taxon>Metazoa</taxon>
        <taxon>Chordata</taxon>
        <taxon>Craniata</taxon>
        <taxon>Vertebrata</taxon>
        <taxon>Euteleostomi</taxon>
        <taxon>Actinopterygii</taxon>
        <taxon>Neopterygii</taxon>
        <taxon>Teleostei</taxon>
        <taxon>Neoteleostei</taxon>
        <taxon>Acanthomorphata</taxon>
        <taxon>Eupercaria</taxon>
        <taxon>Perciformes</taxon>
        <taxon>Cottioidei</taxon>
        <taxon>Cottales</taxon>
        <taxon>Liparidae</taxon>
        <taxon>Liparis</taxon>
    </lineage>
</organism>
<keyword evidence="3" id="KW-1185">Reference proteome</keyword>
<accession>A0A4Z2FXY5</accession>
<dbReference type="AlphaFoldDB" id="A0A4Z2FXY5"/>